<dbReference type="Pfam" id="PF18480">
    <property type="entry name" value="DUF5615"/>
    <property type="match status" value="1"/>
</dbReference>
<organism evidence="2 3">
    <name type="scientific">Candidatus Roizmanbacteria bacterium CG07_land_8_20_14_0_80_34_15</name>
    <dbReference type="NCBI Taxonomy" id="1974849"/>
    <lineage>
        <taxon>Bacteria</taxon>
        <taxon>Candidatus Roizmaniibacteriota</taxon>
    </lineage>
</organism>
<proteinExistence type="predicted"/>
<dbReference type="AlphaFoldDB" id="A0A2M6YTB7"/>
<dbReference type="InterPro" id="IPR041049">
    <property type="entry name" value="DUF5615"/>
</dbReference>
<accession>A0A2M6YTB7</accession>
<gene>
    <name evidence="2" type="ORF">COT02_04460</name>
</gene>
<evidence type="ECO:0000313" key="2">
    <source>
        <dbReference type="EMBL" id="PIU36739.1"/>
    </source>
</evidence>
<protein>
    <recommendedName>
        <fullName evidence="1">DUF5615 domain-containing protein</fullName>
    </recommendedName>
</protein>
<name>A0A2M6YTB7_9BACT</name>
<dbReference type="EMBL" id="PEWY01000128">
    <property type="protein sequence ID" value="PIU36739.1"/>
    <property type="molecule type" value="Genomic_DNA"/>
</dbReference>
<sequence length="110" mass="12571">MLDENIDVRLASYLKNQGFSVSFSPKGIGDQSVIELAQKEKRIFISNDVDFTDTLLYPPKMFFGIIIFRIHPPRLDKLITSLTQLLTKLPSKTIKGKSFLLHENGYILIE</sequence>
<evidence type="ECO:0000259" key="1">
    <source>
        <dbReference type="Pfam" id="PF18480"/>
    </source>
</evidence>
<evidence type="ECO:0000313" key="3">
    <source>
        <dbReference type="Proteomes" id="UP000230184"/>
    </source>
</evidence>
<dbReference type="Proteomes" id="UP000230184">
    <property type="component" value="Unassembled WGS sequence"/>
</dbReference>
<comment type="caution">
    <text evidence="2">The sequence shown here is derived from an EMBL/GenBank/DDBJ whole genome shotgun (WGS) entry which is preliminary data.</text>
</comment>
<reference evidence="3" key="1">
    <citation type="submission" date="2017-09" db="EMBL/GenBank/DDBJ databases">
        <title>Depth-based differentiation of microbial function through sediment-hosted aquifers and enrichment of novel symbionts in the deep terrestrial subsurface.</title>
        <authorList>
            <person name="Probst A.J."/>
            <person name="Ladd B."/>
            <person name="Jarett J.K."/>
            <person name="Geller-Mcgrath D.E."/>
            <person name="Sieber C.M.K."/>
            <person name="Emerson J.B."/>
            <person name="Anantharaman K."/>
            <person name="Thomas B.C."/>
            <person name="Malmstrom R."/>
            <person name="Stieglmeier M."/>
            <person name="Klingl A."/>
            <person name="Woyke T."/>
            <person name="Ryan C.M."/>
            <person name="Banfield J.F."/>
        </authorList>
    </citation>
    <scope>NUCLEOTIDE SEQUENCE [LARGE SCALE GENOMIC DNA]</scope>
</reference>
<feature type="domain" description="DUF5615" evidence="1">
    <location>
        <begin position="2"/>
        <end position="99"/>
    </location>
</feature>